<evidence type="ECO:0000313" key="2">
    <source>
        <dbReference type="Proteomes" id="UP001194468"/>
    </source>
</evidence>
<accession>A0AAD4BM31</accession>
<proteinExistence type="predicted"/>
<evidence type="ECO:0000313" key="1">
    <source>
        <dbReference type="EMBL" id="KAF8434817.1"/>
    </source>
</evidence>
<dbReference type="AlphaFoldDB" id="A0AAD4BM31"/>
<comment type="caution">
    <text evidence="1">The sequence shown here is derived from an EMBL/GenBank/DDBJ whole genome shotgun (WGS) entry which is preliminary data.</text>
</comment>
<dbReference type="EMBL" id="WHUW01000027">
    <property type="protein sequence ID" value="KAF8434817.1"/>
    <property type="molecule type" value="Genomic_DNA"/>
</dbReference>
<sequence length="76" mass="8184">MVVKSRVLAAGVQVLDILGHTLYNPHAVVDAHGGKATLSISSWSAAVRNLPDPDRPLPPRSHRLHVQNIPYTATSI</sequence>
<reference evidence="1" key="1">
    <citation type="submission" date="2019-10" db="EMBL/GenBank/DDBJ databases">
        <authorList>
            <consortium name="DOE Joint Genome Institute"/>
            <person name="Kuo A."/>
            <person name="Miyauchi S."/>
            <person name="Kiss E."/>
            <person name="Drula E."/>
            <person name="Kohler A."/>
            <person name="Sanchez-Garcia M."/>
            <person name="Andreopoulos B."/>
            <person name="Barry K.W."/>
            <person name="Bonito G."/>
            <person name="Buee M."/>
            <person name="Carver A."/>
            <person name="Chen C."/>
            <person name="Cichocki N."/>
            <person name="Clum A."/>
            <person name="Culley D."/>
            <person name="Crous P.W."/>
            <person name="Fauchery L."/>
            <person name="Girlanda M."/>
            <person name="Hayes R."/>
            <person name="Keri Z."/>
            <person name="LaButti K."/>
            <person name="Lipzen A."/>
            <person name="Lombard V."/>
            <person name="Magnuson J."/>
            <person name="Maillard F."/>
            <person name="Morin E."/>
            <person name="Murat C."/>
            <person name="Nolan M."/>
            <person name="Ohm R."/>
            <person name="Pangilinan J."/>
            <person name="Pereira M."/>
            <person name="Perotto S."/>
            <person name="Peter M."/>
            <person name="Riley R."/>
            <person name="Sitrit Y."/>
            <person name="Stielow B."/>
            <person name="Szollosi G."/>
            <person name="Zifcakova L."/>
            <person name="Stursova M."/>
            <person name="Spatafora J.W."/>
            <person name="Tedersoo L."/>
            <person name="Vaario L.-M."/>
            <person name="Yamada A."/>
            <person name="Yan M."/>
            <person name="Wang P."/>
            <person name="Xu J."/>
            <person name="Bruns T."/>
            <person name="Baldrian P."/>
            <person name="Vilgalys R."/>
            <person name="Henrissat B."/>
            <person name="Grigoriev I.V."/>
            <person name="Hibbett D."/>
            <person name="Nagy L.G."/>
            <person name="Martin F.M."/>
        </authorList>
    </citation>
    <scope>NUCLEOTIDE SEQUENCE</scope>
    <source>
        <strain evidence="1">BED1</strain>
    </source>
</reference>
<protein>
    <submittedName>
        <fullName evidence="1">Uncharacterized protein</fullName>
    </submittedName>
</protein>
<reference evidence="1" key="2">
    <citation type="journal article" date="2020" name="Nat. Commun.">
        <title>Large-scale genome sequencing of mycorrhizal fungi provides insights into the early evolution of symbiotic traits.</title>
        <authorList>
            <person name="Miyauchi S."/>
            <person name="Kiss E."/>
            <person name="Kuo A."/>
            <person name="Drula E."/>
            <person name="Kohler A."/>
            <person name="Sanchez-Garcia M."/>
            <person name="Morin E."/>
            <person name="Andreopoulos B."/>
            <person name="Barry K.W."/>
            <person name="Bonito G."/>
            <person name="Buee M."/>
            <person name="Carver A."/>
            <person name="Chen C."/>
            <person name="Cichocki N."/>
            <person name="Clum A."/>
            <person name="Culley D."/>
            <person name="Crous P.W."/>
            <person name="Fauchery L."/>
            <person name="Girlanda M."/>
            <person name="Hayes R.D."/>
            <person name="Keri Z."/>
            <person name="LaButti K."/>
            <person name="Lipzen A."/>
            <person name="Lombard V."/>
            <person name="Magnuson J."/>
            <person name="Maillard F."/>
            <person name="Murat C."/>
            <person name="Nolan M."/>
            <person name="Ohm R.A."/>
            <person name="Pangilinan J."/>
            <person name="Pereira M.F."/>
            <person name="Perotto S."/>
            <person name="Peter M."/>
            <person name="Pfister S."/>
            <person name="Riley R."/>
            <person name="Sitrit Y."/>
            <person name="Stielow J.B."/>
            <person name="Szollosi G."/>
            <person name="Zifcakova L."/>
            <person name="Stursova M."/>
            <person name="Spatafora J.W."/>
            <person name="Tedersoo L."/>
            <person name="Vaario L.M."/>
            <person name="Yamada A."/>
            <person name="Yan M."/>
            <person name="Wang P."/>
            <person name="Xu J."/>
            <person name="Bruns T."/>
            <person name="Baldrian P."/>
            <person name="Vilgalys R."/>
            <person name="Dunand C."/>
            <person name="Henrissat B."/>
            <person name="Grigoriev I.V."/>
            <person name="Hibbett D."/>
            <person name="Nagy L.G."/>
            <person name="Martin F.M."/>
        </authorList>
    </citation>
    <scope>NUCLEOTIDE SEQUENCE</scope>
    <source>
        <strain evidence="1">BED1</strain>
    </source>
</reference>
<gene>
    <name evidence="1" type="ORF">L210DRAFT_3552434</name>
</gene>
<name>A0AAD4BM31_BOLED</name>
<dbReference type="Proteomes" id="UP001194468">
    <property type="component" value="Unassembled WGS sequence"/>
</dbReference>
<keyword evidence="2" id="KW-1185">Reference proteome</keyword>
<organism evidence="1 2">
    <name type="scientific">Boletus edulis BED1</name>
    <dbReference type="NCBI Taxonomy" id="1328754"/>
    <lineage>
        <taxon>Eukaryota</taxon>
        <taxon>Fungi</taxon>
        <taxon>Dikarya</taxon>
        <taxon>Basidiomycota</taxon>
        <taxon>Agaricomycotina</taxon>
        <taxon>Agaricomycetes</taxon>
        <taxon>Agaricomycetidae</taxon>
        <taxon>Boletales</taxon>
        <taxon>Boletineae</taxon>
        <taxon>Boletaceae</taxon>
        <taxon>Boletoideae</taxon>
        <taxon>Boletus</taxon>
    </lineage>
</organism>